<feature type="compositionally biased region" description="Pro residues" evidence="1">
    <location>
        <begin position="780"/>
        <end position="792"/>
    </location>
</feature>
<feature type="compositionally biased region" description="Pro residues" evidence="1">
    <location>
        <begin position="19"/>
        <end position="37"/>
    </location>
</feature>
<feature type="compositionally biased region" description="Low complexity" evidence="1">
    <location>
        <begin position="566"/>
        <end position="593"/>
    </location>
</feature>
<feature type="compositionally biased region" description="Low complexity" evidence="1">
    <location>
        <begin position="665"/>
        <end position="680"/>
    </location>
</feature>
<dbReference type="Proteomes" id="UP000777482">
    <property type="component" value="Unassembled WGS sequence"/>
</dbReference>
<feature type="region of interest" description="Disordered" evidence="1">
    <location>
        <begin position="300"/>
        <end position="331"/>
    </location>
</feature>
<feature type="compositionally biased region" description="Acidic residues" evidence="1">
    <location>
        <begin position="441"/>
        <end position="456"/>
    </location>
</feature>
<name>A0A9P6W211_RHOMI</name>
<dbReference type="Gene3D" id="3.30.230.90">
    <property type="match status" value="1"/>
</dbReference>
<feature type="region of interest" description="Disordered" evidence="1">
    <location>
        <begin position="348"/>
        <end position="511"/>
    </location>
</feature>
<organism evidence="2 3">
    <name type="scientific">Rhodotorula mucilaginosa</name>
    <name type="common">Yeast</name>
    <name type="synonym">Rhodotorula rubra</name>
    <dbReference type="NCBI Taxonomy" id="5537"/>
    <lineage>
        <taxon>Eukaryota</taxon>
        <taxon>Fungi</taxon>
        <taxon>Dikarya</taxon>
        <taxon>Basidiomycota</taxon>
        <taxon>Pucciniomycotina</taxon>
        <taxon>Microbotryomycetes</taxon>
        <taxon>Sporidiobolales</taxon>
        <taxon>Sporidiobolaceae</taxon>
        <taxon>Rhodotorula</taxon>
    </lineage>
</organism>
<sequence length="855" mass="89298">MSALLDSANLDLASTPGLPPVAPVAPAPSHAPPPPAAIPTAQQARVLDGVHTEVFVQIYADRILVIVTQLGRIGCLIQVSPPPSSIPAPPPSAPAVPSGATPSSATSILSSLPPPHPSTVLSPLFGVPPNAHLASLHDLYAAQIGAIVFRRFGGGGGGDMLMSGGSGGVGSSSRPVVVGLGLKPGLDSSAPEEEAEELGLSERDKVTFAAVMEMICDARENNNLGHPEGASGEIGAWVTSLILCLRLSTRLAVVVDCGDFRYMRYATECDFPTASTSAAPPMQTAPVSLDPGFDRHLAATREPRASRTTHVSDLSHPRSKSRDRAHPLPTLDQNAKACSCGLISARGGLSDERPSGAGADAASVQSETHRALAPARRRDAPVLRRASRNSDVDYPDLSRDPEEDEDDDGGATNLGSSEESLSPDSLAPSSLSTIRSRLFASDDEEEADDLDGEDEVGSALSSWSGWSPSSCFIPSASALSVASPPPPRRASLSSTAATSDPLRHSLFSSPPKLEFDRVRQRAHWLPAPSHPTAETAWSAPDVPDVVRSSLAASSSSPIHTPPNSPPRAASSSSSSPTRPESLLTKSLRSLSRLPNLTLADVLPRAASTTTPSSVDSEDDLAALPPGWGPAERRRVLAEEPSHAADEARAGFRYLLRRPPSPFNLTGRSRSSSTSSDFGGSPIDEVEALGYGFGFGLKDLGASSSCQQDAPSASVEDTVEVCVEAPTSASADVPPLPPRPHEKGQQVLVVPPHAADNPVAAAGPAPPSPSDQEAAAAASSPPSPLPQSQPLPPRFVSNHRHLLMLALEFEMMRHAKIRGPLRQRAVIVRQATSPPRERGAARERSRLCQEVVEEAA</sequence>
<keyword evidence="3" id="KW-1185">Reference proteome</keyword>
<feature type="compositionally biased region" description="Low complexity" evidence="1">
    <location>
        <begin position="750"/>
        <end position="762"/>
    </location>
</feature>
<feature type="region of interest" description="Disordered" evidence="1">
    <location>
        <begin position="19"/>
        <end position="38"/>
    </location>
</feature>
<dbReference type="EMBL" id="PUHQ01000034">
    <property type="protein sequence ID" value="KAG0661522.1"/>
    <property type="molecule type" value="Genomic_DNA"/>
</dbReference>
<reference evidence="2 3" key="1">
    <citation type="submission" date="2020-11" db="EMBL/GenBank/DDBJ databases">
        <title>Kefir isolates.</title>
        <authorList>
            <person name="Marcisauskas S."/>
            <person name="Kim Y."/>
            <person name="Blasche S."/>
        </authorList>
    </citation>
    <scope>NUCLEOTIDE SEQUENCE [LARGE SCALE GENOMIC DNA]</scope>
    <source>
        <strain evidence="2 3">KR</strain>
    </source>
</reference>
<feature type="compositionally biased region" description="Low complexity" evidence="1">
    <location>
        <begin position="414"/>
        <end position="432"/>
    </location>
</feature>
<dbReference type="InterPro" id="IPR053720">
    <property type="entry name" value="Psm_Assembly_Chaperone"/>
</dbReference>
<feature type="compositionally biased region" description="Basic and acidic residues" evidence="1">
    <location>
        <begin position="630"/>
        <end position="649"/>
    </location>
</feature>
<feature type="compositionally biased region" description="Low complexity" evidence="1">
    <location>
        <begin position="489"/>
        <end position="499"/>
    </location>
</feature>
<feature type="compositionally biased region" description="Low complexity" evidence="1">
    <location>
        <begin position="769"/>
        <end position="779"/>
    </location>
</feature>
<protein>
    <recommendedName>
        <fullName evidence="4">Proteasome assembly chaperone 3</fullName>
    </recommendedName>
</protein>
<evidence type="ECO:0008006" key="4">
    <source>
        <dbReference type="Google" id="ProtNLM"/>
    </source>
</evidence>
<feature type="region of interest" description="Disordered" evidence="1">
    <location>
        <begin position="725"/>
        <end position="793"/>
    </location>
</feature>
<feature type="region of interest" description="Disordered" evidence="1">
    <location>
        <begin position="83"/>
        <end position="112"/>
    </location>
</feature>
<dbReference type="InterPro" id="IPR018788">
    <property type="entry name" value="Proteasome_assmbl_chp_3"/>
</dbReference>
<feature type="compositionally biased region" description="Low complexity" evidence="1">
    <location>
        <begin position="457"/>
        <end position="482"/>
    </location>
</feature>
<feature type="compositionally biased region" description="Basic and acidic residues" evidence="1">
    <location>
        <begin position="376"/>
        <end position="400"/>
    </location>
</feature>
<evidence type="ECO:0000313" key="2">
    <source>
        <dbReference type="EMBL" id="KAG0661522.1"/>
    </source>
</evidence>
<dbReference type="PANTHER" id="PTHR31051:SF1">
    <property type="entry name" value="PROTEASOME ASSEMBLY CHAPERONE 3"/>
    <property type="match status" value="1"/>
</dbReference>
<evidence type="ECO:0000313" key="3">
    <source>
        <dbReference type="Proteomes" id="UP000777482"/>
    </source>
</evidence>
<feature type="compositionally biased region" description="Pro residues" evidence="1">
    <location>
        <begin position="83"/>
        <end position="94"/>
    </location>
</feature>
<dbReference type="GO" id="GO:0043248">
    <property type="term" value="P:proteasome assembly"/>
    <property type="evidence" value="ECO:0007669"/>
    <property type="project" value="InterPro"/>
</dbReference>
<feature type="region of interest" description="Disordered" evidence="1">
    <location>
        <begin position="548"/>
        <end position="682"/>
    </location>
</feature>
<proteinExistence type="predicted"/>
<evidence type="ECO:0000256" key="1">
    <source>
        <dbReference type="SAM" id="MobiDB-lite"/>
    </source>
</evidence>
<dbReference type="AlphaFoldDB" id="A0A9P6W211"/>
<dbReference type="PANTHER" id="PTHR31051">
    <property type="entry name" value="PROTEASOME ASSEMBLY CHAPERONE 3"/>
    <property type="match status" value="1"/>
</dbReference>
<dbReference type="OrthoDB" id="5593278at2759"/>
<gene>
    <name evidence="2" type="ORF">C6P46_003934</name>
</gene>
<feature type="compositionally biased region" description="Low complexity" evidence="1">
    <location>
        <begin position="95"/>
        <end position="111"/>
    </location>
</feature>
<accession>A0A9P6W211</accession>
<feature type="compositionally biased region" description="Basic and acidic residues" evidence="1">
    <location>
        <begin position="313"/>
        <end position="326"/>
    </location>
</feature>
<comment type="caution">
    <text evidence="2">The sequence shown here is derived from an EMBL/GenBank/DDBJ whole genome shotgun (WGS) entry which is preliminary data.</text>
</comment>